<dbReference type="OrthoDB" id="95478at2"/>
<evidence type="ECO:0000313" key="2">
    <source>
        <dbReference type="Proteomes" id="UP000187408"/>
    </source>
</evidence>
<accession>A0A1R1MK92</accession>
<dbReference type="Gene3D" id="3.90.1720.10">
    <property type="entry name" value="endopeptidase domain like (from Nostoc punctiforme)"/>
    <property type="match status" value="1"/>
</dbReference>
<protein>
    <recommendedName>
        <fullName evidence="3">Peptidoglycan peptidase</fullName>
    </recommendedName>
</protein>
<keyword evidence="2" id="KW-1185">Reference proteome</keyword>
<dbReference type="InterPro" id="IPR038765">
    <property type="entry name" value="Papain-like_cys_pep_sf"/>
</dbReference>
<evidence type="ECO:0000313" key="1">
    <source>
        <dbReference type="EMBL" id="OMH40232.1"/>
    </source>
</evidence>
<dbReference type="EMBL" id="MOEN01000023">
    <property type="protein sequence ID" value="OMH40232.1"/>
    <property type="molecule type" value="Genomic_DNA"/>
</dbReference>
<comment type="caution">
    <text evidence="1">The sequence shown here is derived from an EMBL/GenBank/DDBJ whole genome shotgun (WGS) entry which is preliminary data.</text>
</comment>
<organism evidence="1 2">
    <name type="scientific">Desulfurobacterium indicum</name>
    <dbReference type="NCBI Taxonomy" id="1914305"/>
    <lineage>
        <taxon>Bacteria</taxon>
        <taxon>Pseudomonadati</taxon>
        <taxon>Aquificota</taxon>
        <taxon>Aquificia</taxon>
        <taxon>Desulfurobacteriales</taxon>
        <taxon>Desulfurobacteriaceae</taxon>
        <taxon>Desulfurobacterium</taxon>
    </lineage>
</organism>
<dbReference type="SUPFAM" id="SSF54001">
    <property type="entry name" value="Cysteine proteinases"/>
    <property type="match status" value="1"/>
</dbReference>
<reference evidence="1 2" key="1">
    <citation type="submission" date="2016-10" db="EMBL/GenBank/DDBJ databases">
        <title>Genome sequence of a sulfur-reducing bacterium Desulfurobacterium indicum K6013.</title>
        <authorList>
            <person name="Cao J."/>
            <person name="Shao Z."/>
            <person name="Alain K."/>
            <person name="Jebbar M."/>
        </authorList>
    </citation>
    <scope>NUCLEOTIDE SEQUENCE [LARGE SCALE GENOMIC DNA]</scope>
    <source>
        <strain evidence="1 2">K6013</strain>
    </source>
</reference>
<dbReference type="InterPro" id="IPR024453">
    <property type="entry name" value="Peptidase_C92"/>
</dbReference>
<dbReference type="AlphaFoldDB" id="A0A1R1MK92"/>
<dbReference type="Pfam" id="PF05708">
    <property type="entry name" value="Peptidase_C92"/>
    <property type="match status" value="1"/>
</dbReference>
<proteinExistence type="predicted"/>
<sequence length="177" mass="19986">MPKAYVLASKGISLTSRAIRFRQWGFPYTHIAYCLDLANPNDPIVIEAWCSGVRKGKFSGAHTPGTEFSVFSVSVSKEQKEKIEKFLFSQLGKPYDFLGILGFVLFNPNIESKNRWFCSELVFTAFKQARAELLKNTHPSEVSPRLFLKSPLLQFEYSAKLGEDYGVQRGFKEGATT</sequence>
<dbReference type="STRING" id="1914305.BLW93_06390"/>
<dbReference type="RefSeq" id="WP_076713270.1">
    <property type="nucleotide sequence ID" value="NZ_MOEN01000023.1"/>
</dbReference>
<dbReference type="Proteomes" id="UP000187408">
    <property type="component" value="Unassembled WGS sequence"/>
</dbReference>
<gene>
    <name evidence="1" type="ORF">BLW93_06390</name>
</gene>
<name>A0A1R1MK92_9BACT</name>
<evidence type="ECO:0008006" key="3">
    <source>
        <dbReference type="Google" id="ProtNLM"/>
    </source>
</evidence>